<keyword evidence="3" id="KW-1185">Reference proteome</keyword>
<comment type="caution">
    <text evidence="2">The sequence shown here is derived from an EMBL/GenBank/DDBJ whole genome shotgun (WGS) entry which is preliminary data.</text>
</comment>
<name>A0A5N5QSW7_9AGAM</name>
<reference evidence="2" key="1">
    <citation type="journal article" date="2019" name="Fungal Biol. Biotechnol.">
        <title>Draft genome sequence of fastidious pathogen Ceratobasidium theobromae, which causes vascular-streak dieback in Theobroma cacao.</title>
        <authorList>
            <person name="Ali S.S."/>
            <person name="Asman A."/>
            <person name="Shao J."/>
            <person name="Firmansyah A.P."/>
            <person name="Susilo A.W."/>
            <person name="Rosmana A."/>
            <person name="McMahon P."/>
            <person name="Junaid M."/>
            <person name="Guest D."/>
            <person name="Kheng T.Y."/>
            <person name="Meinhardt L.W."/>
            <person name="Bailey B.A."/>
        </authorList>
    </citation>
    <scope>NUCLEOTIDE SEQUENCE [LARGE SCALE GENOMIC DNA]</scope>
    <source>
        <strain evidence="2">CT2</strain>
    </source>
</reference>
<proteinExistence type="predicted"/>
<dbReference type="PANTHER" id="PTHR47534:SF3">
    <property type="entry name" value="ALCOHOL DEHYDROGENASE-LIKE C-TERMINAL DOMAIN-CONTAINING PROTEIN"/>
    <property type="match status" value="1"/>
</dbReference>
<organism evidence="2 3">
    <name type="scientific">Ceratobasidium theobromae</name>
    <dbReference type="NCBI Taxonomy" id="1582974"/>
    <lineage>
        <taxon>Eukaryota</taxon>
        <taxon>Fungi</taxon>
        <taxon>Dikarya</taxon>
        <taxon>Basidiomycota</taxon>
        <taxon>Agaricomycotina</taxon>
        <taxon>Agaricomycetes</taxon>
        <taxon>Cantharellales</taxon>
        <taxon>Ceratobasidiaceae</taxon>
        <taxon>Ceratobasidium</taxon>
    </lineage>
</organism>
<dbReference type="Gene3D" id="3.40.50.720">
    <property type="entry name" value="NAD(P)-binding Rossmann-like Domain"/>
    <property type="match status" value="1"/>
</dbReference>
<sequence length="297" mass="32502">MPSLSVVRAANLAAVPKFRPTAIFLGGTSGVGQAVAEALAQATGGNSHIIICGRNKAAADKIIEGFPKSQSGSTYEFESCEATLMSNVRNTTSSLLGRLSKLNYLVLSPGFLTLQGRDETSEGIDKKLALNYYARWRFVHDLMPLLEKAKAQGEEARVLTVLAAGTNGKLNVNDLDLKKGYGLKAAGDHATAMNDLMVEEFAEKHPDMAFIHAFPGIVRTPMLTEFHWSLKLLKPVLPLFTVSPADCAQWMLHMLLDPQFSRGAFFRNNHAEDAGANRYSTPALRKQVWEHTLERTS</sequence>
<dbReference type="InterPro" id="IPR002347">
    <property type="entry name" value="SDR_fam"/>
</dbReference>
<dbReference type="Pfam" id="PF00106">
    <property type="entry name" value="adh_short"/>
    <property type="match status" value="1"/>
</dbReference>
<keyword evidence="1" id="KW-0560">Oxidoreductase</keyword>
<dbReference type="Proteomes" id="UP000383932">
    <property type="component" value="Unassembled WGS sequence"/>
</dbReference>
<evidence type="ECO:0008006" key="4">
    <source>
        <dbReference type="Google" id="ProtNLM"/>
    </source>
</evidence>
<evidence type="ECO:0000313" key="3">
    <source>
        <dbReference type="Proteomes" id="UP000383932"/>
    </source>
</evidence>
<dbReference type="InterPro" id="IPR052228">
    <property type="entry name" value="Sec_Metab_Biosynth_Oxidored"/>
</dbReference>
<dbReference type="GO" id="GO:0016491">
    <property type="term" value="F:oxidoreductase activity"/>
    <property type="evidence" value="ECO:0007669"/>
    <property type="project" value="UniProtKB-KW"/>
</dbReference>
<evidence type="ECO:0000313" key="2">
    <source>
        <dbReference type="EMBL" id="KAB5594266.1"/>
    </source>
</evidence>
<dbReference type="PANTHER" id="PTHR47534">
    <property type="entry name" value="YALI0E05731P"/>
    <property type="match status" value="1"/>
</dbReference>
<gene>
    <name evidence="2" type="ORF">CTheo_2347</name>
</gene>
<protein>
    <recommendedName>
        <fullName evidence="4">Oxidoreductase</fullName>
    </recommendedName>
</protein>
<dbReference type="AlphaFoldDB" id="A0A5N5QSW7"/>
<evidence type="ECO:0000256" key="1">
    <source>
        <dbReference type="ARBA" id="ARBA00023002"/>
    </source>
</evidence>
<accession>A0A5N5QSW7</accession>
<dbReference type="InterPro" id="IPR036291">
    <property type="entry name" value="NAD(P)-bd_dom_sf"/>
</dbReference>
<dbReference type="SUPFAM" id="SSF51735">
    <property type="entry name" value="NAD(P)-binding Rossmann-fold domains"/>
    <property type="match status" value="1"/>
</dbReference>
<dbReference type="OrthoDB" id="2898509at2759"/>
<dbReference type="EMBL" id="SSOP01000023">
    <property type="protein sequence ID" value="KAB5594266.1"/>
    <property type="molecule type" value="Genomic_DNA"/>
</dbReference>
<reference evidence="2" key="2">
    <citation type="submission" date="2019-04" db="EMBL/GenBank/DDBJ databases">
        <authorList>
            <person name="Ali S."/>
            <person name="Shao J."/>
            <person name="Asman A."/>
            <person name="Bailey B."/>
        </authorList>
    </citation>
    <scope>NUCLEOTIDE SEQUENCE</scope>
    <source>
        <strain evidence="2">CT2</strain>
    </source>
</reference>